<dbReference type="CDD" id="cd06170">
    <property type="entry name" value="LuxR_C_like"/>
    <property type="match status" value="1"/>
</dbReference>
<feature type="domain" description="HTH luxR-type" evidence="5">
    <location>
        <begin position="181"/>
        <end position="246"/>
    </location>
</feature>
<comment type="caution">
    <text evidence="6">The sequence shown here is derived from an EMBL/GenBank/DDBJ whole genome shotgun (WGS) entry which is preliminary data.</text>
</comment>
<dbReference type="InterPro" id="IPR016032">
    <property type="entry name" value="Sig_transdc_resp-reg_C-effctor"/>
</dbReference>
<evidence type="ECO:0000256" key="3">
    <source>
        <dbReference type="ARBA" id="ARBA00023163"/>
    </source>
</evidence>
<dbReference type="PANTHER" id="PTHR44688">
    <property type="entry name" value="DNA-BINDING TRANSCRIPTIONAL ACTIVATOR DEVR_DOSR"/>
    <property type="match status" value="1"/>
</dbReference>
<dbReference type="InterPro" id="IPR036388">
    <property type="entry name" value="WH-like_DNA-bd_sf"/>
</dbReference>
<accession>A0A348WC61</accession>
<evidence type="ECO:0000313" key="6">
    <source>
        <dbReference type="EMBL" id="HAR52123.1"/>
    </source>
</evidence>
<dbReference type="Pfam" id="PF03472">
    <property type="entry name" value="Autoind_bind"/>
    <property type="match status" value="1"/>
</dbReference>
<dbReference type="Pfam" id="PF00196">
    <property type="entry name" value="GerE"/>
    <property type="match status" value="1"/>
</dbReference>
<evidence type="ECO:0000259" key="5">
    <source>
        <dbReference type="PROSITE" id="PS50043"/>
    </source>
</evidence>
<dbReference type="GO" id="GO:0006355">
    <property type="term" value="P:regulation of DNA-templated transcription"/>
    <property type="evidence" value="ECO:0007669"/>
    <property type="project" value="InterPro"/>
</dbReference>
<dbReference type="InterPro" id="IPR000792">
    <property type="entry name" value="Tscrpt_reg_LuxR_C"/>
</dbReference>
<proteinExistence type="predicted"/>
<evidence type="ECO:0000256" key="1">
    <source>
        <dbReference type="ARBA" id="ARBA00023015"/>
    </source>
</evidence>
<gene>
    <name evidence="6" type="ORF">DCS45_09640</name>
</gene>
<dbReference type="GO" id="GO:0003677">
    <property type="term" value="F:DNA binding"/>
    <property type="evidence" value="ECO:0007669"/>
    <property type="project" value="UniProtKB-KW"/>
</dbReference>
<keyword evidence="3" id="KW-0804">Transcription</keyword>
<sequence length="251" mass="27352">MKKLATERLTTILSRLDTEAGLSSLQATVEALRRALKVDQILFCSSTGPDRSQNWHTLPPGWTARYAQQGYHRIDPVRAEAQRRVTPFDWRPLDWQSPAARTLRADAVAHGIGPQGFTIPAHGPNGQLALLSITADRDDATWSDLTRANRFALILAAHALHHKIMSQPDADLGQDPDSAAATPPAPRLSPRETDVITLLARGDSRGQIATKLAISEHTLRSYIETARHKLGAVNTPHAVARAIAMGMIPLA</sequence>
<keyword evidence="2" id="KW-0238">DNA-binding</keyword>
<dbReference type="Proteomes" id="UP000264719">
    <property type="component" value="Unassembled WGS sequence"/>
</dbReference>
<dbReference type="InterPro" id="IPR005143">
    <property type="entry name" value="TF_LuxR_autoind-bd_dom"/>
</dbReference>
<evidence type="ECO:0000256" key="2">
    <source>
        <dbReference type="ARBA" id="ARBA00023125"/>
    </source>
</evidence>
<organism evidence="6 7">
    <name type="scientific">Roseovarius nubinhibens</name>
    <dbReference type="NCBI Taxonomy" id="314263"/>
    <lineage>
        <taxon>Bacteria</taxon>
        <taxon>Pseudomonadati</taxon>
        <taxon>Pseudomonadota</taxon>
        <taxon>Alphaproteobacteria</taxon>
        <taxon>Rhodobacterales</taxon>
        <taxon>Roseobacteraceae</taxon>
        <taxon>Roseovarius</taxon>
    </lineage>
</organism>
<keyword evidence="1" id="KW-0805">Transcription regulation</keyword>
<dbReference type="InterPro" id="IPR036693">
    <property type="entry name" value="TF_LuxR_autoind-bd_dom_sf"/>
</dbReference>
<dbReference type="PANTHER" id="PTHR44688:SF16">
    <property type="entry name" value="DNA-BINDING TRANSCRIPTIONAL ACTIVATOR DEVR_DOSR"/>
    <property type="match status" value="1"/>
</dbReference>
<reference evidence="6 7" key="1">
    <citation type="journal article" date="2018" name="Nat. Biotechnol.">
        <title>A standardized bacterial taxonomy based on genome phylogeny substantially revises the tree of life.</title>
        <authorList>
            <person name="Parks D.H."/>
            <person name="Chuvochina M."/>
            <person name="Waite D.W."/>
            <person name="Rinke C."/>
            <person name="Skarshewski A."/>
            <person name="Chaumeil P.A."/>
            <person name="Hugenholtz P."/>
        </authorList>
    </citation>
    <scope>NUCLEOTIDE SEQUENCE [LARGE SCALE GENOMIC DNA]</scope>
    <source>
        <strain evidence="6">UBA9169</strain>
    </source>
</reference>
<name>A0A348WC61_9RHOB</name>
<dbReference type="SUPFAM" id="SSF75516">
    <property type="entry name" value="Pheromone-binding domain of LuxR-like quorum-sensing transcription factors"/>
    <property type="match status" value="1"/>
</dbReference>
<dbReference type="Gene3D" id="1.10.10.10">
    <property type="entry name" value="Winged helix-like DNA-binding domain superfamily/Winged helix DNA-binding domain"/>
    <property type="match status" value="1"/>
</dbReference>
<dbReference type="PRINTS" id="PR00038">
    <property type="entry name" value="HTHLUXR"/>
</dbReference>
<dbReference type="EMBL" id="DMVW01000095">
    <property type="protein sequence ID" value="HAR52123.1"/>
    <property type="molecule type" value="Genomic_DNA"/>
</dbReference>
<protein>
    <submittedName>
        <fullName evidence="6">LuxR family transcriptional regulator</fullName>
    </submittedName>
</protein>
<dbReference type="RefSeq" id="WP_339853922.1">
    <property type="nucleotide sequence ID" value="NZ_CAXAXR010000006.1"/>
</dbReference>
<evidence type="ECO:0000256" key="4">
    <source>
        <dbReference type="SAM" id="MobiDB-lite"/>
    </source>
</evidence>
<dbReference type="Gene3D" id="3.30.450.80">
    <property type="entry name" value="Transcription factor LuxR-like, autoinducer-binding domain"/>
    <property type="match status" value="1"/>
</dbReference>
<feature type="region of interest" description="Disordered" evidence="4">
    <location>
        <begin position="167"/>
        <end position="191"/>
    </location>
</feature>
<evidence type="ECO:0000313" key="7">
    <source>
        <dbReference type="Proteomes" id="UP000264719"/>
    </source>
</evidence>
<dbReference type="PROSITE" id="PS50043">
    <property type="entry name" value="HTH_LUXR_2"/>
    <property type="match status" value="1"/>
</dbReference>
<dbReference type="SUPFAM" id="SSF46894">
    <property type="entry name" value="C-terminal effector domain of the bipartite response regulators"/>
    <property type="match status" value="1"/>
</dbReference>
<dbReference type="AlphaFoldDB" id="A0A348WC61"/>
<dbReference type="SMART" id="SM00421">
    <property type="entry name" value="HTH_LUXR"/>
    <property type="match status" value="1"/>
</dbReference>